<dbReference type="Proteomes" id="UP000001812">
    <property type="component" value="Chromosome I"/>
</dbReference>
<reference evidence="2 3" key="2">
    <citation type="submission" date="2009-05" db="EMBL/GenBank/DDBJ databases">
        <authorList>
            <person name="Harkins D.M."/>
            <person name="DeShazer D."/>
            <person name="Woods D.E."/>
            <person name="Brinkac L.M."/>
            <person name="Brown K.A."/>
            <person name="Hung G.C."/>
            <person name="Tuanyok A."/>
            <person name="Zhang B."/>
            <person name="Nierman W.C."/>
        </authorList>
    </citation>
    <scope>NUCLEOTIDE SEQUENCE [LARGE SCALE GENOMIC DNA]</scope>
    <source>
        <strain evidence="2 3">1710a</strain>
    </source>
</reference>
<gene>
    <name evidence="2" type="ORF">BURPS1710A_1407</name>
</gene>
<evidence type="ECO:0000256" key="1">
    <source>
        <dbReference type="SAM" id="MobiDB-lite"/>
    </source>
</evidence>
<evidence type="ECO:0000313" key="2">
    <source>
        <dbReference type="EMBL" id="EET06148.1"/>
    </source>
</evidence>
<dbReference type="AlphaFoldDB" id="A0A0E1VZ25"/>
<evidence type="ECO:0000313" key="3">
    <source>
        <dbReference type="Proteomes" id="UP000001812"/>
    </source>
</evidence>
<sequence length="44" mass="4512">MTHATHARAAVERGGGAESASINHGYGAAGARDIDHTNRPPSSR</sequence>
<feature type="region of interest" description="Disordered" evidence="1">
    <location>
        <begin position="1"/>
        <end position="44"/>
    </location>
</feature>
<protein>
    <submittedName>
        <fullName evidence="2">Uncharacterized protein</fullName>
    </submittedName>
</protein>
<name>A0A0E1VZ25_BURPE</name>
<reference evidence="3" key="1">
    <citation type="submission" date="2007-08" db="EMBL/GenBank/DDBJ databases">
        <title>Annotation of Burkholderia pseudomallei 1710a.</title>
        <authorList>
            <person name="Harkins D.M."/>
            <person name="DeShazer D."/>
            <person name="Woods D.E."/>
            <person name="Brinkac L.M."/>
            <person name="Brown K.A."/>
            <person name="Hung G.C."/>
            <person name="Tuanyok A."/>
            <person name="Zhang B."/>
            <person name="Nierman W.C."/>
        </authorList>
    </citation>
    <scope>NUCLEOTIDE SEQUENCE [LARGE SCALE GENOMIC DNA]</scope>
    <source>
        <strain evidence="3">1710a</strain>
    </source>
</reference>
<organism evidence="2 3">
    <name type="scientific">Burkholderia pseudomallei 1710a</name>
    <dbReference type="NCBI Taxonomy" id="320371"/>
    <lineage>
        <taxon>Bacteria</taxon>
        <taxon>Pseudomonadati</taxon>
        <taxon>Pseudomonadota</taxon>
        <taxon>Betaproteobacteria</taxon>
        <taxon>Burkholderiales</taxon>
        <taxon>Burkholderiaceae</taxon>
        <taxon>Burkholderia</taxon>
        <taxon>pseudomallei group</taxon>
    </lineage>
</organism>
<accession>A0A0E1VZ25</accession>
<dbReference type="EMBL" id="CM000832">
    <property type="protein sequence ID" value="EET06148.1"/>
    <property type="molecule type" value="Genomic_DNA"/>
</dbReference>
<proteinExistence type="predicted"/>
<dbReference type="HOGENOM" id="CLU_3213477_0_0_4"/>